<name>Q65RA3_MANSM</name>
<keyword evidence="2" id="KW-1185">Reference proteome</keyword>
<dbReference type="KEGG" id="msu:MS1900"/>
<dbReference type="HOGENOM" id="CLU_3397313_0_0_6"/>
<protein>
    <submittedName>
        <fullName evidence="1">Uncharacterized protein</fullName>
    </submittedName>
</protein>
<sequence length="31" mass="3582">MKYLQNAGTRKKCGKKSGNFYRTFEQLSLIA</sequence>
<dbReference type="AlphaFoldDB" id="Q65RA3"/>
<reference evidence="1 2" key="1">
    <citation type="journal article" date="2004" name="Nat. Biotechnol.">
        <title>The genome sequence of the capnophilic rumen bacterium Mannheimia succiniciproducens.</title>
        <authorList>
            <person name="Hong S.H."/>
            <person name="Kim J.S."/>
            <person name="Lee S.Y."/>
            <person name="In Y.H."/>
            <person name="Choi S.S."/>
            <person name="Rih J.-K."/>
            <person name="Kim C.H."/>
            <person name="Jeong H."/>
            <person name="Hur C.G."/>
            <person name="Kim J.J."/>
        </authorList>
    </citation>
    <scope>NUCLEOTIDE SEQUENCE [LARGE SCALE GENOMIC DNA]</scope>
    <source>
        <strain evidence="2">KCTC 0769BP / MBEL55E</strain>
    </source>
</reference>
<evidence type="ECO:0000313" key="2">
    <source>
        <dbReference type="Proteomes" id="UP000000607"/>
    </source>
</evidence>
<dbReference type="Proteomes" id="UP000000607">
    <property type="component" value="Chromosome"/>
</dbReference>
<evidence type="ECO:0000313" key="1">
    <source>
        <dbReference type="EMBL" id="AAU38507.1"/>
    </source>
</evidence>
<organism evidence="1 2">
    <name type="scientific">Mannheimia succiniciproducens (strain KCTC 0769BP / MBEL55E)</name>
    <dbReference type="NCBI Taxonomy" id="221988"/>
    <lineage>
        <taxon>Bacteria</taxon>
        <taxon>Pseudomonadati</taxon>
        <taxon>Pseudomonadota</taxon>
        <taxon>Gammaproteobacteria</taxon>
        <taxon>Pasteurellales</taxon>
        <taxon>Pasteurellaceae</taxon>
        <taxon>Basfia</taxon>
    </lineage>
</organism>
<accession>Q65RA3</accession>
<proteinExistence type="predicted"/>
<dbReference type="EMBL" id="AE016827">
    <property type="protein sequence ID" value="AAU38507.1"/>
    <property type="molecule type" value="Genomic_DNA"/>
</dbReference>
<gene>
    <name evidence="1" type="ordered locus">MS1900</name>
</gene>